<accession>A0A3B0C636</accession>
<organism evidence="2 3">
    <name type="scientific">Ulvibacterium marinum</name>
    <dbReference type="NCBI Taxonomy" id="2419782"/>
    <lineage>
        <taxon>Bacteria</taxon>
        <taxon>Pseudomonadati</taxon>
        <taxon>Bacteroidota</taxon>
        <taxon>Flavobacteriia</taxon>
        <taxon>Flavobacteriales</taxon>
        <taxon>Flavobacteriaceae</taxon>
        <taxon>Ulvibacterium</taxon>
    </lineage>
</organism>
<dbReference type="OrthoDB" id="1163333at2"/>
<feature type="transmembrane region" description="Helical" evidence="1">
    <location>
        <begin position="32"/>
        <end position="50"/>
    </location>
</feature>
<protein>
    <submittedName>
        <fullName evidence="2">Uncharacterized protein</fullName>
    </submittedName>
</protein>
<feature type="transmembrane region" description="Helical" evidence="1">
    <location>
        <begin position="7"/>
        <end position="26"/>
    </location>
</feature>
<evidence type="ECO:0000313" key="3">
    <source>
        <dbReference type="Proteomes" id="UP000276603"/>
    </source>
</evidence>
<gene>
    <name evidence="2" type="ORF">D7Z94_08865</name>
</gene>
<comment type="caution">
    <text evidence="2">The sequence shown here is derived from an EMBL/GenBank/DDBJ whole genome shotgun (WGS) entry which is preliminary data.</text>
</comment>
<evidence type="ECO:0000313" key="2">
    <source>
        <dbReference type="EMBL" id="RKN81052.1"/>
    </source>
</evidence>
<keyword evidence="1" id="KW-0812">Transmembrane</keyword>
<reference evidence="2 3" key="1">
    <citation type="submission" date="2018-10" db="EMBL/GenBank/DDBJ databases">
        <title>Ulvibacterium marinum gen. nov., sp. nov., a novel marine bacterium of the family Flavobacteriaceae, isolated from a culture of the green alga Ulva prolifera.</title>
        <authorList>
            <person name="Zhang Z."/>
        </authorList>
    </citation>
    <scope>NUCLEOTIDE SEQUENCE [LARGE SCALE GENOMIC DNA]</scope>
    <source>
        <strain evidence="2 3">CCMM003</strain>
    </source>
</reference>
<sequence length="116" mass="13143">MKNKDIVPLIISIILMLVSFGKVLTSNYVLNQSHYIGMGCLIISTLLYFLNKRIYIYVFGLTLFGGLIGLLDFFYTTFKIGFAGIGVNPIFIALLILFFVFGKDEMNKLFPEKPTK</sequence>
<keyword evidence="3" id="KW-1185">Reference proteome</keyword>
<feature type="transmembrane region" description="Helical" evidence="1">
    <location>
        <begin position="55"/>
        <end position="74"/>
    </location>
</feature>
<dbReference type="AlphaFoldDB" id="A0A3B0C636"/>
<proteinExistence type="predicted"/>
<name>A0A3B0C636_9FLAO</name>
<dbReference type="Proteomes" id="UP000276603">
    <property type="component" value="Unassembled WGS sequence"/>
</dbReference>
<keyword evidence="1" id="KW-0472">Membrane</keyword>
<evidence type="ECO:0000256" key="1">
    <source>
        <dbReference type="SAM" id="Phobius"/>
    </source>
</evidence>
<dbReference type="EMBL" id="RBCJ01000002">
    <property type="protein sequence ID" value="RKN81052.1"/>
    <property type="molecule type" value="Genomic_DNA"/>
</dbReference>
<feature type="transmembrane region" description="Helical" evidence="1">
    <location>
        <begin position="80"/>
        <end position="101"/>
    </location>
</feature>
<dbReference type="RefSeq" id="WP_120711208.1">
    <property type="nucleotide sequence ID" value="NZ_RBCJ01000002.1"/>
</dbReference>
<keyword evidence="1" id="KW-1133">Transmembrane helix</keyword>